<name>A0A931FIK5_9BACT</name>
<evidence type="ECO:0000313" key="2">
    <source>
        <dbReference type="Proteomes" id="UP000645610"/>
    </source>
</evidence>
<sequence>MPKPHFQLDKIIPSTADLRWATGKNLPYEVLERWLKSDRTAHAQHTILSDYAVHGVVVESDSSGLTRLSAERHVLEVLLLIHYPKQIIFECGAAIGGQGIGTWKADNTCMFYPSPLKSLDVLEQMALAQKTIQRECTVQVGMGVRRGQFYEVQNTLFGPAFQVLDAITEDEIGPTAIVWEGRPLVGHESLFHPFDGVDEFAPAGTLWSVQYASLTHAVPRRAAAYPMPFSAGLIATLQNVNFSDAQHLDALHAELLITTHVCFIKLHVDEGVLLLEKQLQLVAWHYLIRETAHTFGIDVAEYAGPVVIVLEASFQAMVAFIQKLCAATRSIELSCSFGMAYGHVLRELKKDGSTNIVGGAPVNYASKLAEDVGVPDHLHLLENCQAEAAFLQSGEAFTLGISHVELKGTRIRL</sequence>
<proteinExistence type="predicted"/>
<reference evidence="1 2" key="1">
    <citation type="submission" date="2020-11" db="EMBL/GenBank/DDBJ databases">
        <authorList>
            <person name="Kim M.K."/>
        </authorList>
    </citation>
    <scope>NUCLEOTIDE SEQUENCE [LARGE SCALE GENOMIC DNA]</scope>
    <source>
        <strain evidence="1 2">BT439</strain>
    </source>
</reference>
<dbReference type="AlphaFoldDB" id="A0A931FIK5"/>
<gene>
    <name evidence="1" type="ORF">I2I01_04565</name>
</gene>
<organism evidence="1 2">
    <name type="scientific">Hymenobacter properus</name>
    <dbReference type="NCBI Taxonomy" id="2791026"/>
    <lineage>
        <taxon>Bacteria</taxon>
        <taxon>Pseudomonadati</taxon>
        <taxon>Bacteroidota</taxon>
        <taxon>Cytophagia</taxon>
        <taxon>Cytophagales</taxon>
        <taxon>Hymenobacteraceae</taxon>
        <taxon>Hymenobacter</taxon>
    </lineage>
</organism>
<keyword evidence="2" id="KW-1185">Reference proteome</keyword>
<accession>A0A931FIK5</accession>
<comment type="caution">
    <text evidence="1">The sequence shown here is derived from an EMBL/GenBank/DDBJ whole genome shotgun (WGS) entry which is preliminary data.</text>
</comment>
<protein>
    <submittedName>
        <fullName evidence="1">Uncharacterized protein</fullName>
    </submittedName>
</protein>
<dbReference type="EMBL" id="JADQDP010000001">
    <property type="protein sequence ID" value="MBF9140893.1"/>
    <property type="molecule type" value="Genomic_DNA"/>
</dbReference>
<dbReference type="RefSeq" id="WP_196285224.1">
    <property type="nucleotide sequence ID" value="NZ_JADQDP010000001.1"/>
</dbReference>
<dbReference type="Proteomes" id="UP000645610">
    <property type="component" value="Unassembled WGS sequence"/>
</dbReference>
<evidence type="ECO:0000313" key="1">
    <source>
        <dbReference type="EMBL" id="MBF9140893.1"/>
    </source>
</evidence>